<dbReference type="AlphaFoldDB" id="A0A835V1A5"/>
<dbReference type="Proteomes" id="UP000636800">
    <property type="component" value="Chromosome 5"/>
</dbReference>
<dbReference type="PROSITE" id="PS01013">
    <property type="entry name" value="OSBP"/>
    <property type="match status" value="1"/>
</dbReference>
<comment type="caution">
    <text evidence="3">The sequence shown here is derived from an EMBL/GenBank/DDBJ whole genome shotgun (WGS) entry which is preliminary data.</text>
</comment>
<dbReference type="Pfam" id="PF01237">
    <property type="entry name" value="Oxysterol_BP"/>
    <property type="match status" value="2"/>
</dbReference>
<dbReference type="PANTHER" id="PTHR10972:SF102">
    <property type="entry name" value="OXYSTEROL-BINDING PROTEIN"/>
    <property type="match status" value="1"/>
</dbReference>
<evidence type="ECO:0000313" key="4">
    <source>
        <dbReference type="Proteomes" id="UP000636800"/>
    </source>
</evidence>
<dbReference type="GO" id="GO:0032934">
    <property type="term" value="F:sterol binding"/>
    <property type="evidence" value="ECO:0007669"/>
    <property type="project" value="TreeGrafter"/>
</dbReference>
<organism evidence="3 4">
    <name type="scientific">Vanilla planifolia</name>
    <name type="common">Vanilla</name>
    <dbReference type="NCBI Taxonomy" id="51239"/>
    <lineage>
        <taxon>Eukaryota</taxon>
        <taxon>Viridiplantae</taxon>
        <taxon>Streptophyta</taxon>
        <taxon>Embryophyta</taxon>
        <taxon>Tracheophyta</taxon>
        <taxon>Spermatophyta</taxon>
        <taxon>Magnoliopsida</taxon>
        <taxon>Liliopsida</taxon>
        <taxon>Asparagales</taxon>
        <taxon>Orchidaceae</taxon>
        <taxon>Vanilloideae</taxon>
        <taxon>Vanilleae</taxon>
        <taxon>Vanilla</taxon>
    </lineage>
</organism>
<dbReference type="PANTHER" id="PTHR10972">
    <property type="entry name" value="OXYSTEROL-BINDING PROTEIN-RELATED"/>
    <property type="match status" value="1"/>
</dbReference>
<evidence type="ECO:0000256" key="2">
    <source>
        <dbReference type="RuleBase" id="RU003844"/>
    </source>
</evidence>
<dbReference type="InterPro" id="IPR037239">
    <property type="entry name" value="OSBP_sf"/>
</dbReference>
<gene>
    <name evidence="3" type="ORF">HPP92_010284</name>
</gene>
<comment type="similarity">
    <text evidence="1 2">Belongs to the OSBP family.</text>
</comment>
<evidence type="ECO:0000256" key="1">
    <source>
        <dbReference type="ARBA" id="ARBA00008842"/>
    </source>
</evidence>
<dbReference type="EMBL" id="JADCNL010000005">
    <property type="protein sequence ID" value="KAG0479426.1"/>
    <property type="molecule type" value="Genomic_DNA"/>
</dbReference>
<dbReference type="InterPro" id="IPR000648">
    <property type="entry name" value="Oxysterol-bd"/>
</dbReference>
<evidence type="ECO:0000313" key="3">
    <source>
        <dbReference type="EMBL" id="KAG0479426.1"/>
    </source>
</evidence>
<dbReference type="GO" id="GO:0016020">
    <property type="term" value="C:membrane"/>
    <property type="evidence" value="ECO:0007669"/>
    <property type="project" value="TreeGrafter"/>
</dbReference>
<sequence length="414" mass="46849">MASEHAILPTATSSISLYKTHKSYRSLLPALAKSWRKQVEGFVILASLCYKNVKQVGEETTKEATLTPPFSLENGLLAEHRPPNLLHRIFSLFSNVRPGADLTNFELPPLFNMPKSQLQCYGETVYCIGEDLLTRCARGKSSLERFIAVVAWNISTTRPVIFGWAPFNPVLGETHHVSRGNLNVLLEQVSHHPPVSALHATDEVEKLELVWCHCPAPKFHAHWGGKVSIRCKESGLEAELIFYKSQSFFGLGGNSRAIKGKVFDSKTLKTMYEIEGQWDRTVLMKDVQSGDTVELYDAGEAISKLSTPLVKNPEEMKPTESAMVWGEVSKAISLGSWDKAREEKRKVEERERMLRKERNCRDDWVPKHFRISRNKEGFWDCWPLNPSVAAAPIITPCKSDTREERLENTRGTER</sequence>
<reference evidence="3 4" key="1">
    <citation type="journal article" date="2020" name="Nat. Food">
        <title>A phased Vanilla planifolia genome enables genetic improvement of flavour and production.</title>
        <authorList>
            <person name="Hasing T."/>
            <person name="Tang H."/>
            <person name="Brym M."/>
            <person name="Khazi F."/>
            <person name="Huang T."/>
            <person name="Chambers A.H."/>
        </authorList>
    </citation>
    <scope>NUCLEOTIDE SEQUENCE [LARGE SCALE GENOMIC DNA]</scope>
    <source>
        <tissue evidence="3">Leaf</tissue>
    </source>
</reference>
<dbReference type="Gene3D" id="3.30.70.3490">
    <property type="match status" value="1"/>
</dbReference>
<proteinExistence type="inferred from homology"/>
<dbReference type="FunFam" id="3.30.70.3490:FF:000007">
    <property type="entry name" value="Oxysterol-binding protein-related protein 4B"/>
    <property type="match status" value="1"/>
</dbReference>
<dbReference type="InterPro" id="IPR018494">
    <property type="entry name" value="Oxysterol-bd_CS"/>
</dbReference>
<dbReference type="GO" id="GO:0005829">
    <property type="term" value="C:cytosol"/>
    <property type="evidence" value="ECO:0007669"/>
    <property type="project" value="TreeGrafter"/>
</dbReference>
<accession>A0A835V1A5</accession>
<dbReference type="Gene3D" id="2.40.160.120">
    <property type="match status" value="2"/>
</dbReference>
<dbReference type="SUPFAM" id="SSF144000">
    <property type="entry name" value="Oxysterol-binding protein-like"/>
    <property type="match status" value="1"/>
</dbReference>
<evidence type="ECO:0008006" key="5">
    <source>
        <dbReference type="Google" id="ProtNLM"/>
    </source>
</evidence>
<keyword evidence="4" id="KW-1185">Reference proteome</keyword>
<protein>
    <recommendedName>
        <fullName evidence="5">Oxysterol-binding protein</fullName>
    </recommendedName>
</protein>
<name>A0A835V1A5_VANPL</name>